<dbReference type="EC" id="2.1.1.176" evidence="4"/>
<dbReference type="GO" id="GO:0009383">
    <property type="term" value="F:rRNA (cytosine-C5-)-methyltransferase activity"/>
    <property type="evidence" value="ECO:0007669"/>
    <property type="project" value="TreeGrafter"/>
</dbReference>
<dbReference type="PANTHER" id="PTHR22807:SF61">
    <property type="entry name" value="NOL1_NOP2_SUN FAMILY PROTEIN _ ANTITERMINATION NUSB DOMAIN-CONTAINING PROTEIN"/>
    <property type="match status" value="1"/>
</dbReference>
<dbReference type="InterPro" id="IPR004573">
    <property type="entry name" value="rRNA_ssu_MeTfrase_B"/>
</dbReference>
<evidence type="ECO:0000256" key="12">
    <source>
        <dbReference type="ARBA" id="ARBA00031088"/>
    </source>
</evidence>
<comment type="similarity">
    <text evidence="3 14">Belongs to the class I-like SAM-binding methyltransferase superfamily. RsmB/NOP family.</text>
</comment>
<dbReference type="Gene3D" id="3.40.50.150">
    <property type="entry name" value="Vaccinia Virus protein VP39"/>
    <property type="match status" value="1"/>
</dbReference>
<evidence type="ECO:0000256" key="8">
    <source>
        <dbReference type="ARBA" id="ARBA00022679"/>
    </source>
</evidence>
<dbReference type="InterPro" id="IPR035926">
    <property type="entry name" value="NusB-like_sf"/>
</dbReference>
<keyword evidence="10 14" id="KW-0694">RNA-binding</keyword>
<keyword evidence="17" id="KW-1185">Reference proteome</keyword>
<dbReference type="PANTHER" id="PTHR22807">
    <property type="entry name" value="NOP2 YEAST -RELATED NOL1/NOP2/FMU SUN DOMAIN-CONTAINING"/>
    <property type="match status" value="1"/>
</dbReference>
<evidence type="ECO:0000256" key="3">
    <source>
        <dbReference type="ARBA" id="ARBA00007494"/>
    </source>
</evidence>
<keyword evidence="7 14" id="KW-0489">Methyltransferase</keyword>
<evidence type="ECO:0000256" key="5">
    <source>
        <dbReference type="ARBA" id="ARBA00022490"/>
    </source>
</evidence>
<feature type="binding site" evidence="14">
    <location>
        <position position="349"/>
    </location>
    <ligand>
        <name>S-adenosyl-L-methionine</name>
        <dbReference type="ChEBI" id="CHEBI:59789"/>
    </ligand>
</feature>
<evidence type="ECO:0000256" key="9">
    <source>
        <dbReference type="ARBA" id="ARBA00022691"/>
    </source>
</evidence>
<feature type="active site" description="Nucleophile" evidence="14">
    <location>
        <position position="402"/>
    </location>
</feature>
<keyword evidence="9 14" id="KW-0949">S-adenosyl-L-methionine</keyword>
<feature type="domain" description="SAM-dependent MTase RsmB/NOP-type" evidence="15">
    <location>
        <begin position="165"/>
        <end position="460"/>
    </location>
</feature>
<feature type="binding site" evidence="14">
    <location>
        <position position="279"/>
    </location>
    <ligand>
        <name>S-adenosyl-L-methionine</name>
        <dbReference type="ChEBI" id="CHEBI:59789"/>
    </ligand>
</feature>
<evidence type="ECO:0000256" key="13">
    <source>
        <dbReference type="ARBA" id="ARBA00047283"/>
    </source>
</evidence>
<comment type="function">
    <text evidence="1">Specifically methylates the cytosine at position 967 (m5C967) of 16S rRNA.</text>
</comment>
<protein>
    <recommendedName>
        <fullName evidence="4">16S rRNA (cytosine(967)-C(5))-methyltransferase</fullName>
        <ecNumber evidence="4">2.1.1.176</ecNumber>
    </recommendedName>
    <alternativeName>
        <fullName evidence="11">16S rRNA m5C967 methyltransferase</fullName>
    </alternativeName>
    <alternativeName>
        <fullName evidence="12">rRNA (cytosine-C(5)-)-methyltransferase RsmB</fullName>
    </alternativeName>
</protein>
<dbReference type="SUPFAM" id="SSF53335">
    <property type="entry name" value="S-adenosyl-L-methionine-dependent methyltransferases"/>
    <property type="match status" value="1"/>
</dbReference>
<evidence type="ECO:0000256" key="7">
    <source>
        <dbReference type="ARBA" id="ARBA00022603"/>
    </source>
</evidence>
<dbReference type="InterPro" id="IPR049560">
    <property type="entry name" value="MeTrfase_RsmB-F_NOP2_cat"/>
</dbReference>
<dbReference type="PROSITE" id="PS01153">
    <property type="entry name" value="NOL1_NOP2_SUN"/>
    <property type="match status" value="1"/>
</dbReference>
<evidence type="ECO:0000256" key="10">
    <source>
        <dbReference type="ARBA" id="ARBA00022884"/>
    </source>
</evidence>
<dbReference type="AlphaFoldDB" id="A0AA37T8G4"/>
<dbReference type="InterPro" id="IPR018314">
    <property type="entry name" value="RsmB/NOL1/NOP2-like_CS"/>
</dbReference>
<evidence type="ECO:0000256" key="2">
    <source>
        <dbReference type="ARBA" id="ARBA00004496"/>
    </source>
</evidence>
<dbReference type="Pfam" id="PF01189">
    <property type="entry name" value="Methyltr_RsmB-F"/>
    <property type="match status" value="1"/>
</dbReference>
<dbReference type="RefSeq" id="WP_232595491.1">
    <property type="nucleotide sequence ID" value="NZ_BSPD01000011.1"/>
</dbReference>
<dbReference type="PRINTS" id="PR02008">
    <property type="entry name" value="RCMTFAMILY"/>
</dbReference>
<evidence type="ECO:0000256" key="6">
    <source>
        <dbReference type="ARBA" id="ARBA00022552"/>
    </source>
</evidence>
<accession>A0AA37T8G4</accession>
<sequence length="462" mass="51515">MATYSDVRVQAAQVIARLNTHQETLAQTLPQALDKVAERDRALLQELCFGTLRWYPRLKQVYLQLIETPLKAKEADIEALIFLGLYQLIYTRIPDHAALSATVDATKALKKPWASKLINAVLRRFQRESEALLATADTSELGRTAHPKWLLKAINQHWPNYRDQIIEANNAHPPFTLRVNTEVNTREQYRSALNQAGIEHEPCTFSTEGITLNSATSVDNLPGFREGHCSIQDEAAQLAAHLLQPQAGDRILDACCAPGGKTGHILEIQPDIHQLVALDISEKRLQQVTENLERLRYGQHESAGAKEKTETNRIQLAIGDASQPDTWTDLEHQNLNLQQTHVFDRILIDAPCSATGVIRRHPDIKQLRIVNDIKTLADLQLSILNGLWPLLKPGGILVYATCSIMPTENSDNIARFLAMHTDATDVALAGPWGIAQPHGRQLLPHVSGHDGFYYCVLMKQAG</sequence>
<proteinExistence type="inferred from homology"/>
<reference evidence="16 17" key="1">
    <citation type="journal article" date="2014" name="Int. J. Syst. Evol. Microbiol.">
        <title>Complete genome sequence of Corynebacterium casei LMG S-19264T (=DSM 44701T), isolated from a smear-ripened cheese.</title>
        <authorList>
            <consortium name="US DOE Joint Genome Institute (JGI-PGF)"/>
            <person name="Walter F."/>
            <person name="Albersmeier A."/>
            <person name="Kalinowski J."/>
            <person name="Ruckert C."/>
        </authorList>
    </citation>
    <scope>NUCLEOTIDE SEQUENCE [LARGE SCALE GENOMIC DNA]</scope>
    <source>
        <strain evidence="16 17">NBRC 110095</strain>
    </source>
</reference>
<dbReference type="InterPro" id="IPR023267">
    <property type="entry name" value="RCMT"/>
</dbReference>
<evidence type="ECO:0000313" key="16">
    <source>
        <dbReference type="EMBL" id="GLS24582.1"/>
    </source>
</evidence>
<dbReference type="GO" id="GO:0006355">
    <property type="term" value="P:regulation of DNA-templated transcription"/>
    <property type="evidence" value="ECO:0007669"/>
    <property type="project" value="InterPro"/>
</dbReference>
<dbReference type="Pfam" id="PF22458">
    <property type="entry name" value="RsmF-B_ferredox"/>
    <property type="match status" value="1"/>
</dbReference>
<dbReference type="EMBL" id="BSPD01000011">
    <property type="protein sequence ID" value="GLS24582.1"/>
    <property type="molecule type" value="Genomic_DNA"/>
</dbReference>
<evidence type="ECO:0000256" key="4">
    <source>
        <dbReference type="ARBA" id="ARBA00012140"/>
    </source>
</evidence>
<comment type="subcellular location">
    <subcellularLocation>
        <location evidence="2">Cytoplasm</location>
    </subcellularLocation>
</comment>
<feature type="binding site" evidence="14">
    <location>
        <begin position="255"/>
        <end position="261"/>
    </location>
    <ligand>
        <name>S-adenosyl-L-methionine</name>
        <dbReference type="ChEBI" id="CHEBI:59789"/>
    </ligand>
</feature>
<dbReference type="Gene3D" id="3.30.70.1170">
    <property type="entry name" value="Sun protein, domain 3"/>
    <property type="match status" value="1"/>
</dbReference>
<keyword evidence="6" id="KW-0698">rRNA processing</keyword>
<evidence type="ECO:0000259" key="15">
    <source>
        <dbReference type="PROSITE" id="PS51686"/>
    </source>
</evidence>
<dbReference type="GO" id="GO:0070475">
    <property type="term" value="P:rRNA base methylation"/>
    <property type="evidence" value="ECO:0007669"/>
    <property type="project" value="TreeGrafter"/>
</dbReference>
<dbReference type="Gene3D" id="1.10.287.730">
    <property type="entry name" value="Helix hairpin bin"/>
    <property type="match status" value="1"/>
</dbReference>
<feature type="binding site" evidence="14">
    <location>
        <position position="320"/>
    </location>
    <ligand>
        <name>S-adenosyl-L-methionine</name>
        <dbReference type="ChEBI" id="CHEBI:59789"/>
    </ligand>
</feature>
<gene>
    <name evidence="16" type="primary">rsmB</name>
    <name evidence="16" type="ORF">GCM10007877_02960</name>
</gene>
<dbReference type="NCBIfam" id="NF008149">
    <property type="entry name" value="PRK10901.1"/>
    <property type="match status" value="1"/>
</dbReference>
<dbReference type="InterPro" id="IPR001678">
    <property type="entry name" value="MeTrfase_RsmB-F_NOP2_dom"/>
</dbReference>
<dbReference type="SUPFAM" id="SSF48013">
    <property type="entry name" value="NusB-like"/>
    <property type="match status" value="1"/>
</dbReference>
<keyword evidence="5" id="KW-0963">Cytoplasm</keyword>
<evidence type="ECO:0000256" key="1">
    <source>
        <dbReference type="ARBA" id="ARBA00002724"/>
    </source>
</evidence>
<dbReference type="NCBIfam" id="TIGR00563">
    <property type="entry name" value="rsmB"/>
    <property type="match status" value="1"/>
</dbReference>
<dbReference type="GO" id="GO:0005829">
    <property type="term" value="C:cytosol"/>
    <property type="evidence" value="ECO:0007669"/>
    <property type="project" value="TreeGrafter"/>
</dbReference>
<dbReference type="CDD" id="cd02440">
    <property type="entry name" value="AdoMet_MTases"/>
    <property type="match status" value="1"/>
</dbReference>
<evidence type="ECO:0000313" key="17">
    <source>
        <dbReference type="Proteomes" id="UP001156870"/>
    </source>
</evidence>
<comment type="caution">
    <text evidence="16">The sequence shown here is derived from an EMBL/GenBank/DDBJ whole genome shotgun (WGS) entry which is preliminary data.</text>
</comment>
<evidence type="ECO:0000256" key="14">
    <source>
        <dbReference type="PROSITE-ProRule" id="PRU01023"/>
    </source>
</evidence>
<dbReference type="Pfam" id="PF01029">
    <property type="entry name" value="NusB"/>
    <property type="match status" value="1"/>
</dbReference>
<organism evidence="16 17">
    <name type="scientific">Marinibactrum halimedae</name>
    <dbReference type="NCBI Taxonomy" id="1444977"/>
    <lineage>
        <taxon>Bacteria</taxon>
        <taxon>Pseudomonadati</taxon>
        <taxon>Pseudomonadota</taxon>
        <taxon>Gammaproteobacteria</taxon>
        <taxon>Cellvibrionales</taxon>
        <taxon>Cellvibrionaceae</taxon>
        <taxon>Marinibactrum</taxon>
    </lineage>
</organism>
<dbReference type="Proteomes" id="UP001156870">
    <property type="component" value="Unassembled WGS sequence"/>
</dbReference>
<dbReference type="InterPro" id="IPR006027">
    <property type="entry name" value="NusB_RsmB_TIM44"/>
</dbReference>
<dbReference type="Gene3D" id="1.10.940.10">
    <property type="entry name" value="NusB-like"/>
    <property type="match status" value="1"/>
</dbReference>
<dbReference type="PROSITE" id="PS51686">
    <property type="entry name" value="SAM_MT_RSMB_NOP"/>
    <property type="match status" value="1"/>
</dbReference>
<evidence type="ECO:0000256" key="11">
    <source>
        <dbReference type="ARBA" id="ARBA00030399"/>
    </source>
</evidence>
<name>A0AA37T8G4_9GAMM</name>
<comment type="catalytic activity">
    <reaction evidence="13">
        <text>cytidine(967) in 16S rRNA + S-adenosyl-L-methionine = 5-methylcytidine(967) in 16S rRNA + S-adenosyl-L-homocysteine + H(+)</text>
        <dbReference type="Rhea" id="RHEA:42748"/>
        <dbReference type="Rhea" id="RHEA-COMP:10219"/>
        <dbReference type="Rhea" id="RHEA-COMP:10220"/>
        <dbReference type="ChEBI" id="CHEBI:15378"/>
        <dbReference type="ChEBI" id="CHEBI:57856"/>
        <dbReference type="ChEBI" id="CHEBI:59789"/>
        <dbReference type="ChEBI" id="CHEBI:74483"/>
        <dbReference type="ChEBI" id="CHEBI:82748"/>
        <dbReference type="EC" id="2.1.1.176"/>
    </reaction>
</comment>
<dbReference type="FunFam" id="3.40.50.150:FF:000022">
    <property type="entry name" value="Ribosomal RNA small subunit methyltransferase B"/>
    <property type="match status" value="1"/>
</dbReference>
<dbReference type="InterPro" id="IPR029063">
    <property type="entry name" value="SAM-dependent_MTases_sf"/>
</dbReference>
<keyword evidence="8 14" id="KW-0808">Transferase</keyword>
<dbReference type="InterPro" id="IPR054728">
    <property type="entry name" value="RsmB-like_ferredoxin"/>
</dbReference>
<dbReference type="GO" id="GO:0003723">
    <property type="term" value="F:RNA binding"/>
    <property type="evidence" value="ECO:0007669"/>
    <property type="project" value="UniProtKB-UniRule"/>
</dbReference>